<evidence type="ECO:0000313" key="3">
    <source>
        <dbReference type="Proteomes" id="UP000007652"/>
    </source>
</evidence>
<feature type="transmembrane region" description="Helical" evidence="1">
    <location>
        <begin position="57"/>
        <end position="76"/>
    </location>
</feature>
<protein>
    <submittedName>
        <fullName evidence="2">Uncharacterized protein</fullName>
    </submittedName>
</protein>
<evidence type="ECO:0000256" key="1">
    <source>
        <dbReference type="SAM" id="Phobius"/>
    </source>
</evidence>
<gene>
    <name evidence="2" type="ORF">CAAU_0486</name>
</gene>
<name>G0V4U5_9CLOT</name>
<proteinExistence type="predicted"/>
<keyword evidence="1" id="KW-0472">Membrane</keyword>
<dbReference type="EMBL" id="CAKP01000019">
    <property type="protein sequence ID" value="CCC58135.1"/>
    <property type="molecule type" value="Genomic_DNA"/>
</dbReference>
<dbReference type="AlphaFoldDB" id="G0V4U5"/>
<feature type="transmembrane region" description="Helical" evidence="1">
    <location>
        <begin position="112"/>
        <end position="134"/>
    </location>
</feature>
<organism evidence="2 3">
    <name type="scientific">Caloramator australicus RC3</name>
    <dbReference type="NCBI Taxonomy" id="857293"/>
    <lineage>
        <taxon>Bacteria</taxon>
        <taxon>Bacillati</taxon>
        <taxon>Bacillota</taxon>
        <taxon>Clostridia</taxon>
        <taxon>Eubacteriales</taxon>
        <taxon>Clostridiaceae</taxon>
        <taxon>Caloramator</taxon>
    </lineage>
</organism>
<accession>G0V4U5</accession>
<keyword evidence="1" id="KW-0812">Transmembrane</keyword>
<keyword evidence="1" id="KW-1133">Transmembrane helix</keyword>
<reference evidence="2 3" key="1">
    <citation type="journal article" date="2011" name="J. Bacteriol.">
        <title>Draft genome sequence of Caloramator australicus strain RC3T, a thermoanaerobe from the Great Artesian Basin of Australia.</title>
        <authorList>
            <person name="Ogg C.D."/>
            <person name="Patel B.K.C."/>
        </authorList>
    </citation>
    <scope>NUCLEOTIDE SEQUENCE [LARGE SCALE GENOMIC DNA]</scope>
    <source>
        <strain evidence="2 3">RC3</strain>
    </source>
</reference>
<comment type="caution">
    <text evidence="2">The sequence shown here is derived from an EMBL/GenBank/DDBJ whole genome shotgun (WGS) entry which is preliminary data.</text>
</comment>
<evidence type="ECO:0000313" key="2">
    <source>
        <dbReference type="EMBL" id="CCC58135.1"/>
    </source>
</evidence>
<dbReference type="Proteomes" id="UP000007652">
    <property type="component" value="Unassembled WGS sequence"/>
</dbReference>
<feature type="transmembrane region" description="Helical" evidence="1">
    <location>
        <begin position="25"/>
        <end position="45"/>
    </location>
</feature>
<keyword evidence="3" id="KW-1185">Reference proteome</keyword>
<sequence>MLSLLLCICLNDICLIQISLLESTLSLPLSILPHPLLYISFLCSLFHNSHTHNSLHLSIFLLLLLLRMLCNIHFLIHSFHSSLAFLHEHRQALASPFCHSAVQHDLHPLLCIIPLPSFFLLLLSLPLLPLPALLH</sequence>